<proteinExistence type="predicted"/>
<name>A0A829GCQ1_LACPA</name>
<evidence type="ECO:0000313" key="1">
    <source>
        <dbReference type="EMBL" id="EPC49404.1"/>
    </source>
</evidence>
<dbReference type="EMBL" id="ANJW01000864">
    <property type="protein sequence ID" value="EPC49404.1"/>
    <property type="molecule type" value="Genomic_DNA"/>
</dbReference>
<feature type="non-terminal residue" evidence="1">
    <location>
        <position position="34"/>
    </location>
</feature>
<comment type="caution">
    <text evidence="1">The sequence shown here is derived from an EMBL/GenBank/DDBJ whole genome shotgun (WGS) entry which is preliminary data.</text>
</comment>
<evidence type="ECO:0000313" key="2">
    <source>
        <dbReference type="Proteomes" id="UP000014316"/>
    </source>
</evidence>
<reference evidence="1 2" key="1">
    <citation type="journal article" date="2013" name="PLoS ONE">
        <title>Lactobacillus paracasei comparative genomics: towards species pan-genome definition and exploitation of diversity.</title>
        <authorList>
            <person name="Smokvina T."/>
            <person name="Wels M."/>
            <person name="Polka J."/>
            <person name="Chervaux C."/>
            <person name="Brisse S."/>
            <person name="Boekhorst J."/>
            <person name="van Hylckama Vlieg J.E."/>
            <person name="Siezen R.J."/>
        </authorList>
    </citation>
    <scope>NUCLEOTIDE SEQUENCE [LARGE SCALE GENOMIC DNA]</scope>
    <source>
        <strain evidence="1 2">Lpp123</strain>
    </source>
</reference>
<organism evidence="1 2">
    <name type="scientific">Lacticaseibacillus paracasei subsp. paracasei Lpp123</name>
    <dbReference type="NCBI Taxonomy" id="1256201"/>
    <lineage>
        <taxon>Bacteria</taxon>
        <taxon>Bacillati</taxon>
        <taxon>Bacillota</taxon>
        <taxon>Bacilli</taxon>
        <taxon>Lactobacillales</taxon>
        <taxon>Lactobacillaceae</taxon>
        <taxon>Lacticaseibacillus</taxon>
    </lineage>
</organism>
<gene>
    <name evidence="1" type="ORF">Lpp123_14747</name>
</gene>
<sequence>MQTTQRPDLELMLLGDFETGFWTRSAVSALAQRC</sequence>
<accession>A0A829GCQ1</accession>
<dbReference type="AlphaFoldDB" id="A0A829GCQ1"/>
<protein>
    <submittedName>
        <fullName evidence="1">Uncharacterized protein</fullName>
    </submittedName>
</protein>
<dbReference type="Proteomes" id="UP000014316">
    <property type="component" value="Unassembled WGS sequence"/>
</dbReference>